<accession>A0A0B7A0Y6</accession>
<reference evidence="1" key="1">
    <citation type="submission" date="2014-12" db="EMBL/GenBank/DDBJ databases">
        <title>Insight into the proteome of Arion vulgaris.</title>
        <authorList>
            <person name="Aradska J."/>
            <person name="Bulat T."/>
            <person name="Smidak R."/>
            <person name="Sarate P."/>
            <person name="Gangsoo J."/>
            <person name="Sialana F."/>
            <person name="Bilban M."/>
            <person name="Lubec G."/>
        </authorList>
    </citation>
    <scope>NUCLEOTIDE SEQUENCE</scope>
    <source>
        <tissue evidence="1">Skin</tissue>
    </source>
</reference>
<proteinExistence type="predicted"/>
<feature type="non-terminal residue" evidence="1">
    <location>
        <position position="73"/>
    </location>
</feature>
<organism evidence="1">
    <name type="scientific">Arion vulgaris</name>
    <dbReference type="NCBI Taxonomy" id="1028688"/>
    <lineage>
        <taxon>Eukaryota</taxon>
        <taxon>Metazoa</taxon>
        <taxon>Spiralia</taxon>
        <taxon>Lophotrochozoa</taxon>
        <taxon>Mollusca</taxon>
        <taxon>Gastropoda</taxon>
        <taxon>Heterobranchia</taxon>
        <taxon>Euthyneura</taxon>
        <taxon>Panpulmonata</taxon>
        <taxon>Eupulmonata</taxon>
        <taxon>Stylommatophora</taxon>
        <taxon>Helicina</taxon>
        <taxon>Arionoidea</taxon>
        <taxon>Arionidae</taxon>
        <taxon>Arion</taxon>
    </lineage>
</organism>
<dbReference type="EMBL" id="HACG01027392">
    <property type="protein sequence ID" value="CEK74257.1"/>
    <property type="molecule type" value="Transcribed_RNA"/>
</dbReference>
<dbReference type="AlphaFoldDB" id="A0A0B7A0Y6"/>
<name>A0A0B7A0Y6_9EUPU</name>
<protein>
    <submittedName>
        <fullName evidence="1">Uncharacterized protein</fullName>
    </submittedName>
</protein>
<sequence>MYNFQLLKLLDRLNINSALIQQAVAEKLKNISPPIDLQLLAIDTVNASLSTAAKTCMGHIVDPHPLWRLKLQG</sequence>
<gene>
    <name evidence="1" type="primary">ORF90308</name>
</gene>
<evidence type="ECO:0000313" key="1">
    <source>
        <dbReference type="EMBL" id="CEK74257.1"/>
    </source>
</evidence>